<evidence type="ECO:0000313" key="3">
    <source>
        <dbReference type="Proteomes" id="UP000467841"/>
    </source>
</evidence>
<evidence type="ECO:0000256" key="1">
    <source>
        <dbReference type="SAM" id="MobiDB-lite"/>
    </source>
</evidence>
<sequence>MDFIKTSSLRALIELTFQRNWNGLIWMSRKGVTTKRVETVQTALSRNSAQPRSPAGRGTHVPRSAKTVRPSEVSAKVQTTRPITHHDPGNSSPRSATPQPPRHRARPKRASRGKASRPRNSSRTADAPSEPGEHLASGREISSAKLYPPTTPADRESIRPRPFRLGHTRLSGRSSRRPSQRRGRPEARFEAQFHIFKPGLTLSRL</sequence>
<feature type="region of interest" description="Disordered" evidence="1">
    <location>
        <begin position="42"/>
        <end position="187"/>
    </location>
</feature>
<dbReference type="Proteomes" id="UP000467841">
    <property type="component" value="Unassembled WGS sequence"/>
</dbReference>
<comment type="caution">
    <text evidence="2">The sequence shown here is derived from an EMBL/GenBank/DDBJ whole genome shotgun (WGS) entry which is preliminary data.</text>
</comment>
<name>A0A6D2JIV8_9BRAS</name>
<dbReference type="AlphaFoldDB" id="A0A6D2JIV8"/>
<dbReference type="EMBL" id="CACVBM020001239">
    <property type="protein sequence ID" value="CAA7040981.1"/>
    <property type="molecule type" value="Genomic_DNA"/>
</dbReference>
<protein>
    <submittedName>
        <fullName evidence="2">Uncharacterized protein</fullName>
    </submittedName>
</protein>
<proteinExistence type="predicted"/>
<evidence type="ECO:0000313" key="2">
    <source>
        <dbReference type="EMBL" id="CAA7040981.1"/>
    </source>
</evidence>
<feature type="compositionally biased region" description="Polar residues" evidence="1">
    <location>
        <begin position="42"/>
        <end position="51"/>
    </location>
</feature>
<feature type="compositionally biased region" description="Basic residues" evidence="1">
    <location>
        <begin position="101"/>
        <end position="117"/>
    </location>
</feature>
<gene>
    <name evidence="2" type="ORF">MERR_LOCUS28216</name>
</gene>
<keyword evidence="3" id="KW-1185">Reference proteome</keyword>
<organism evidence="2 3">
    <name type="scientific">Microthlaspi erraticum</name>
    <dbReference type="NCBI Taxonomy" id="1685480"/>
    <lineage>
        <taxon>Eukaryota</taxon>
        <taxon>Viridiplantae</taxon>
        <taxon>Streptophyta</taxon>
        <taxon>Embryophyta</taxon>
        <taxon>Tracheophyta</taxon>
        <taxon>Spermatophyta</taxon>
        <taxon>Magnoliopsida</taxon>
        <taxon>eudicotyledons</taxon>
        <taxon>Gunneridae</taxon>
        <taxon>Pentapetalae</taxon>
        <taxon>rosids</taxon>
        <taxon>malvids</taxon>
        <taxon>Brassicales</taxon>
        <taxon>Brassicaceae</taxon>
        <taxon>Coluteocarpeae</taxon>
        <taxon>Microthlaspi</taxon>
    </lineage>
</organism>
<accession>A0A6D2JIV8</accession>
<reference evidence="2" key="1">
    <citation type="submission" date="2020-01" db="EMBL/GenBank/DDBJ databases">
        <authorList>
            <person name="Mishra B."/>
        </authorList>
    </citation>
    <scope>NUCLEOTIDE SEQUENCE [LARGE SCALE GENOMIC DNA]</scope>
</reference>